<dbReference type="RefSeq" id="XP_028880173.1">
    <property type="nucleotide sequence ID" value="XM_029028470.1"/>
</dbReference>
<evidence type="ECO:0000313" key="3">
    <source>
        <dbReference type="EMBL" id="ORC86107.1"/>
    </source>
</evidence>
<evidence type="ECO:0000313" key="4">
    <source>
        <dbReference type="Proteomes" id="UP000192257"/>
    </source>
</evidence>
<keyword evidence="1" id="KW-0175">Coiled coil</keyword>
<organism evidence="3 4">
    <name type="scientific">Trypanosoma theileri</name>
    <dbReference type="NCBI Taxonomy" id="67003"/>
    <lineage>
        <taxon>Eukaryota</taxon>
        <taxon>Discoba</taxon>
        <taxon>Euglenozoa</taxon>
        <taxon>Kinetoplastea</taxon>
        <taxon>Metakinetoplastina</taxon>
        <taxon>Trypanosomatida</taxon>
        <taxon>Trypanosomatidae</taxon>
        <taxon>Trypanosoma</taxon>
    </lineage>
</organism>
<protein>
    <submittedName>
        <fullName evidence="3">Uncharacterized protein</fullName>
    </submittedName>
</protein>
<feature type="coiled-coil region" evidence="1">
    <location>
        <begin position="260"/>
        <end position="299"/>
    </location>
</feature>
<evidence type="ECO:0000256" key="1">
    <source>
        <dbReference type="SAM" id="Coils"/>
    </source>
</evidence>
<dbReference type="OrthoDB" id="243277at2759"/>
<feature type="compositionally biased region" description="Acidic residues" evidence="2">
    <location>
        <begin position="310"/>
        <end position="322"/>
    </location>
</feature>
<feature type="region of interest" description="Disordered" evidence="2">
    <location>
        <begin position="1"/>
        <end position="22"/>
    </location>
</feature>
<name>A0A1X0NN31_9TRYP</name>
<proteinExistence type="predicted"/>
<evidence type="ECO:0000256" key="2">
    <source>
        <dbReference type="SAM" id="MobiDB-lite"/>
    </source>
</evidence>
<feature type="compositionally biased region" description="Polar residues" evidence="2">
    <location>
        <begin position="12"/>
        <end position="22"/>
    </location>
</feature>
<gene>
    <name evidence="3" type="ORF">TM35_000301470</name>
</gene>
<keyword evidence="4" id="KW-1185">Reference proteome</keyword>
<comment type="caution">
    <text evidence="3">The sequence shown here is derived from an EMBL/GenBank/DDBJ whole genome shotgun (WGS) entry which is preliminary data.</text>
</comment>
<dbReference type="VEuPathDB" id="TriTrypDB:TM35_000301470"/>
<dbReference type="EMBL" id="NBCO01000030">
    <property type="protein sequence ID" value="ORC86107.1"/>
    <property type="molecule type" value="Genomic_DNA"/>
</dbReference>
<dbReference type="Proteomes" id="UP000192257">
    <property type="component" value="Unassembled WGS sequence"/>
</dbReference>
<feature type="compositionally biased region" description="Polar residues" evidence="2">
    <location>
        <begin position="180"/>
        <end position="190"/>
    </location>
</feature>
<feature type="region of interest" description="Disordered" evidence="2">
    <location>
        <begin position="177"/>
        <end position="199"/>
    </location>
</feature>
<sequence>MFKHRDNIAHSPFTTDPQGSGATTMRAVNFAQDQQSSVNRGNRSTLTGAIPATAVAKKRPRDIRGIERFREVVYGEKGLPRFHAMISRNPILMYPPEGIDAARGRLQKKQEEEATNSHCQTLKENQRPMENGDEALWAMFEERKAAEELEEEVFSTEKEKTMMGKDSIEGNEAIEEIAPNPSSSTVNPPDSISPLGGKSDKELANYHHRQLDALIGLYYEFNHLTFMKLPISDTLQLLQRCGKEAVAHTLEFEMQLRMRRETRLKELENLDKEEKELKQRELEAQEMVLAMELQAAEEAHHTLECTNNDDVGDDDDVVPVLP</sequence>
<accession>A0A1X0NN31</accession>
<dbReference type="AlphaFoldDB" id="A0A1X0NN31"/>
<reference evidence="3 4" key="1">
    <citation type="submission" date="2017-03" db="EMBL/GenBank/DDBJ databases">
        <title>An alternative strategy for trypanosome survival in the mammalian bloodstream revealed through genome and transcriptome analysis of the ubiquitous bovine parasite Trypanosoma (Megatrypanum) theileri.</title>
        <authorList>
            <person name="Kelly S."/>
            <person name="Ivens A."/>
            <person name="Mott A."/>
            <person name="O'Neill E."/>
            <person name="Emms D."/>
            <person name="Macleod O."/>
            <person name="Voorheis P."/>
            <person name="Matthews J."/>
            <person name="Matthews K."/>
            <person name="Carrington M."/>
        </authorList>
    </citation>
    <scope>NUCLEOTIDE SEQUENCE [LARGE SCALE GENOMIC DNA]</scope>
    <source>
        <strain evidence="3">Edinburgh</strain>
    </source>
</reference>
<feature type="region of interest" description="Disordered" evidence="2">
    <location>
        <begin position="300"/>
        <end position="322"/>
    </location>
</feature>
<dbReference type="GeneID" id="39988250"/>